<comment type="caution">
    <text evidence="2">The sequence shown here is derived from an EMBL/GenBank/DDBJ whole genome shotgun (WGS) entry which is preliminary data.</text>
</comment>
<keyword evidence="3" id="KW-1185">Reference proteome</keyword>
<dbReference type="EMBL" id="RQZC01000035">
    <property type="protein sequence ID" value="RRD22818.1"/>
    <property type="molecule type" value="Genomic_DNA"/>
</dbReference>
<name>A0A3P1UMH6_9ACTO</name>
<sequence>MERREFTRIAALTGAGLLVAPAAWASSTSGTSAGAPASTAVLTAEDEQFLKIISELEALPEDLKQQTPVQGGEYEAQVSSRLNGLKSVNSVSTGDRPVPAFNWAVCVWPGS</sequence>
<evidence type="ECO:0000313" key="3">
    <source>
        <dbReference type="Proteomes" id="UP000271272"/>
    </source>
</evidence>
<evidence type="ECO:0000313" key="2">
    <source>
        <dbReference type="EMBL" id="RRD22818.1"/>
    </source>
</evidence>
<keyword evidence="1" id="KW-0732">Signal</keyword>
<reference evidence="2 3" key="1">
    <citation type="submission" date="2018-11" db="EMBL/GenBank/DDBJ databases">
        <title>Genomes From Bacteria Associated with the Canine Oral Cavity: a Test Case for Automated Genome-Based Taxonomic Assignment.</title>
        <authorList>
            <person name="Coil D.A."/>
            <person name="Jospin G."/>
            <person name="Darling A.E."/>
            <person name="Wallis C."/>
            <person name="Davis I.J."/>
            <person name="Harris S."/>
            <person name="Eisen J.A."/>
            <person name="Holcombe L.J."/>
            <person name="O'Flynn C."/>
        </authorList>
    </citation>
    <scope>NUCLEOTIDE SEQUENCE [LARGE SCALE GENOMIC DNA]</scope>
    <source>
        <strain evidence="2 3">OH5050</strain>
    </source>
</reference>
<evidence type="ECO:0000256" key="1">
    <source>
        <dbReference type="SAM" id="SignalP"/>
    </source>
</evidence>
<proteinExistence type="predicted"/>
<accession>A0A3P1UMH6</accession>
<feature type="signal peptide" evidence="1">
    <location>
        <begin position="1"/>
        <end position="25"/>
    </location>
</feature>
<protein>
    <submittedName>
        <fullName evidence="2">Uncharacterized protein</fullName>
    </submittedName>
</protein>
<dbReference type="Proteomes" id="UP000271272">
    <property type="component" value="Unassembled WGS sequence"/>
</dbReference>
<feature type="chain" id="PRO_5018315889" evidence="1">
    <location>
        <begin position="26"/>
        <end position="111"/>
    </location>
</feature>
<gene>
    <name evidence="2" type="ORF">EII10_12360</name>
</gene>
<organism evidence="2 3">
    <name type="scientific">Actinomyces bowdenii</name>
    <dbReference type="NCBI Taxonomy" id="131109"/>
    <lineage>
        <taxon>Bacteria</taxon>
        <taxon>Bacillati</taxon>
        <taxon>Actinomycetota</taxon>
        <taxon>Actinomycetes</taxon>
        <taxon>Actinomycetales</taxon>
        <taxon>Actinomycetaceae</taxon>
        <taxon>Actinomyces</taxon>
    </lineage>
</organism>
<dbReference type="AlphaFoldDB" id="A0A3P1UMH6"/>
<dbReference type="RefSeq" id="WP_124934787.1">
    <property type="nucleotide sequence ID" value="NZ_JAGFOU010000001.1"/>
</dbReference>